<dbReference type="KEGG" id="pace:A6070_06370"/>
<dbReference type="SUPFAM" id="SSF56281">
    <property type="entry name" value="Metallo-hydrolase/oxidoreductase"/>
    <property type="match status" value="1"/>
</dbReference>
<feature type="domain" description="Metallo-beta-lactamase" evidence="2">
    <location>
        <begin position="15"/>
        <end position="257"/>
    </location>
</feature>
<dbReference type="GO" id="GO:0004521">
    <property type="term" value="F:RNA endonuclease activity"/>
    <property type="evidence" value="ECO:0007669"/>
    <property type="project" value="TreeGrafter"/>
</dbReference>
<accession>A0A1L3GIF5</accession>
<dbReference type="Proteomes" id="UP000182264">
    <property type="component" value="Chromosome"/>
</dbReference>
<evidence type="ECO:0000256" key="1">
    <source>
        <dbReference type="ARBA" id="ARBA00022801"/>
    </source>
</evidence>
<dbReference type="SMART" id="SM01027">
    <property type="entry name" value="Beta-Casp"/>
    <property type="match status" value="1"/>
</dbReference>
<dbReference type="InterPro" id="IPR001279">
    <property type="entry name" value="Metallo-B-lactamas"/>
</dbReference>
<dbReference type="InterPro" id="IPR036866">
    <property type="entry name" value="RibonucZ/Hydroxyglut_hydro"/>
</dbReference>
<dbReference type="PANTHER" id="PTHR11203:SF37">
    <property type="entry name" value="INTEGRATOR COMPLEX SUBUNIT 11"/>
    <property type="match status" value="1"/>
</dbReference>
<dbReference type="Pfam" id="PF00753">
    <property type="entry name" value="Lactamase_B"/>
    <property type="match status" value="1"/>
</dbReference>
<protein>
    <submittedName>
        <fullName evidence="4">MBL fold hydrolase</fullName>
    </submittedName>
</protein>
<sequence length="495" mass="54547">MSFQLLHHGAVDGVTGSCHELRLQEGPGILVDCGMFQGQECSSGGACEEHPGIEFAVGHIRALVVTHVHLDHVGRIPYLMAAGFAGPILCSEPSALLLPLVLEDAVKTGITRDAGLLQSFLTRLQALIVPLPYGKWRDIDTGTTTTLSVKLQPAGHILGSAYVLARVKTGARSQVLGAEEIPGGNHPPGSSMAPTTGMPSLICFSGDLGAPHAPLLPAPRPPWRADVLVLESTYGDRLHEGRRTRRVRLQGIIETALRDRGVVLIPAFSIGRTQELLYEIEDIIHRNRERFAAQGLTWEDLEIIVDSPLALRYTQVYRQLQNFWDQEAQRRVRAGRHPLSFEQMTVIDRHEDHLAAVDYLQRKARPCVVIAASGMCSGGRIVNYLKALLGDPRTDVVFVGYQAQGTPGRDIQTWGPRGGYVFLEGNRYDIRARIHTLTGYSAHADRSNLVNFVKGMRRRPVEVRLVHGDRQARQVLAAELRKVLRPAIGRIVEHC</sequence>
<dbReference type="AlphaFoldDB" id="A0A1L3GIF5"/>
<evidence type="ECO:0000259" key="2">
    <source>
        <dbReference type="SMART" id="SM00849"/>
    </source>
</evidence>
<dbReference type="EMBL" id="CP015518">
    <property type="protein sequence ID" value="APG25713.1"/>
    <property type="molecule type" value="Genomic_DNA"/>
</dbReference>
<evidence type="ECO:0000313" key="5">
    <source>
        <dbReference type="Proteomes" id="UP000182264"/>
    </source>
</evidence>
<dbReference type="InterPro" id="IPR011108">
    <property type="entry name" value="RMMBL"/>
</dbReference>
<dbReference type="CDD" id="cd16295">
    <property type="entry name" value="TTHA0252-CPSF-like_MBL-fold"/>
    <property type="match status" value="1"/>
</dbReference>
<dbReference type="OrthoDB" id="9803916at2"/>
<dbReference type="InterPro" id="IPR022712">
    <property type="entry name" value="Beta_Casp"/>
</dbReference>
<feature type="domain" description="Beta-Casp" evidence="3">
    <location>
        <begin position="273"/>
        <end position="411"/>
    </location>
</feature>
<reference evidence="4 5" key="1">
    <citation type="journal article" date="2017" name="Genome Announc.">
        <title>Complete Genome Sequences of Two Acetylene-Fermenting Pelobacter acetylenicus Strains.</title>
        <authorList>
            <person name="Sutton J.M."/>
            <person name="Baesman S.M."/>
            <person name="Fierst J.L."/>
            <person name="Poret-Peterson A.T."/>
            <person name="Oremland R.S."/>
            <person name="Dunlap D.S."/>
            <person name="Akob D.M."/>
        </authorList>
    </citation>
    <scope>NUCLEOTIDE SEQUENCE [LARGE SCALE GENOMIC DNA]</scope>
    <source>
        <strain evidence="4 5">DSM 3247</strain>
    </source>
</reference>
<dbReference type="GO" id="GO:0016787">
    <property type="term" value="F:hydrolase activity"/>
    <property type="evidence" value="ECO:0007669"/>
    <property type="project" value="UniProtKB-KW"/>
</dbReference>
<dbReference type="RefSeq" id="WP_072287555.1">
    <property type="nucleotide sequence ID" value="NZ_CP015455.1"/>
</dbReference>
<evidence type="ECO:0000313" key="4">
    <source>
        <dbReference type="EMBL" id="APG25713.1"/>
    </source>
</evidence>
<dbReference type="STRING" id="29542.A6070_06370"/>
<organism evidence="4 5">
    <name type="scientific">Syntrophotalea acetylenica</name>
    <name type="common">Pelobacter acetylenicus</name>
    <dbReference type="NCBI Taxonomy" id="29542"/>
    <lineage>
        <taxon>Bacteria</taxon>
        <taxon>Pseudomonadati</taxon>
        <taxon>Thermodesulfobacteriota</taxon>
        <taxon>Desulfuromonadia</taxon>
        <taxon>Desulfuromonadales</taxon>
        <taxon>Syntrophotaleaceae</taxon>
        <taxon>Syntrophotalea</taxon>
    </lineage>
</organism>
<dbReference type="Pfam" id="PF10996">
    <property type="entry name" value="Beta-Casp"/>
    <property type="match status" value="1"/>
</dbReference>
<evidence type="ECO:0000259" key="3">
    <source>
        <dbReference type="SMART" id="SM01027"/>
    </source>
</evidence>
<name>A0A1L3GIF5_SYNAC</name>
<dbReference type="PANTHER" id="PTHR11203">
    <property type="entry name" value="CLEAVAGE AND POLYADENYLATION SPECIFICITY FACTOR FAMILY MEMBER"/>
    <property type="match status" value="1"/>
</dbReference>
<dbReference type="Gene3D" id="3.60.15.10">
    <property type="entry name" value="Ribonuclease Z/Hydroxyacylglutathione hydrolase-like"/>
    <property type="match status" value="1"/>
</dbReference>
<proteinExistence type="predicted"/>
<dbReference type="SMART" id="SM00849">
    <property type="entry name" value="Lactamase_B"/>
    <property type="match status" value="1"/>
</dbReference>
<keyword evidence="1 4" id="KW-0378">Hydrolase</keyword>
<dbReference type="Pfam" id="PF07521">
    <property type="entry name" value="RMMBL"/>
    <property type="match status" value="1"/>
</dbReference>
<gene>
    <name evidence="4" type="ORF">A7E75_12355</name>
</gene>
<dbReference type="InterPro" id="IPR050698">
    <property type="entry name" value="MBL"/>
</dbReference>
<dbReference type="Gene3D" id="3.40.50.10890">
    <property type="match status" value="1"/>
</dbReference>
<keyword evidence="5" id="KW-1185">Reference proteome</keyword>